<organism evidence="2 3">
    <name type="scientific">Sorghum bicolor</name>
    <name type="common">Sorghum</name>
    <name type="synonym">Sorghum vulgare</name>
    <dbReference type="NCBI Taxonomy" id="4558"/>
    <lineage>
        <taxon>Eukaryota</taxon>
        <taxon>Viridiplantae</taxon>
        <taxon>Streptophyta</taxon>
        <taxon>Embryophyta</taxon>
        <taxon>Tracheophyta</taxon>
        <taxon>Spermatophyta</taxon>
        <taxon>Magnoliopsida</taxon>
        <taxon>Liliopsida</taxon>
        <taxon>Poales</taxon>
        <taxon>Poaceae</taxon>
        <taxon>PACMAD clade</taxon>
        <taxon>Panicoideae</taxon>
        <taxon>Andropogonodae</taxon>
        <taxon>Andropogoneae</taxon>
        <taxon>Sorghinae</taxon>
        <taxon>Sorghum</taxon>
    </lineage>
</organism>
<dbReference type="STRING" id="4558.A0A194YRM4"/>
<dbReference type="OMA" id="CVEYYRD"/>
<reference evidence="2" key="2">
    <citation type="submission" date="2017-02" db="EMBL/GenBank/DDBJ databases">
        <title>WGS assembly of Sorghum bicolor.</title>
        <authorList>
            <person name="Paterson A."/>
            <person name="Mullet J."/>
            <person name="Bowers J."/>
            <person name="Bruggmann R."/>
            <person name="Dubchak I."/>
            <person name="Grimwood J."/>
            <person name="Gundlach H."/>
            <person name="Haberer G."/>
            <person name="Hellsten U."/>
            <person name="Mitros T."/>
            <person name="Poliakov A."/>
            <person name="Schmutz J."/>
            <person name="Spannagl M."/>
            <person name="Tang H."/>
            <person name="Wang X."/>
            <person name="Wicker T."/>
            <person name="Bharti A."/>
            <person name="Chapman J."/>
            <person name="Feltus F."/>
            <person name="Gowik U."/>
            <person name="Grigoriev I."/>
            <person name="Lyons E."/>
            <person name="Maher C."/>
            <person name="Martis M."/>
            <person name="Narechania A."/>
            <person name="Otillar R."/>
            <person name="Penning B."/>
            <person name="Salamov A."/>
            <person name="Wang Y."/>
            <person name="Zhang L."/>
            <person name="Carpita N."/>
            <person name="Freeling M."/>
            <person name="Gingle A."/>
            <person name="Hash C."/>
            <person name="Keller B."/>
            <person name="Klein P."/>
            <person name="Kresovich S."/>
            <person name="Mccann M."/>
            <person name="Ming R."/>
            <person name="Peterson D."/>
            <person name="Rahman M."/>
            <person name="Ware D."/>
            <person name="Westhoff P."/>
            <person name="Mayer K."/>
            <person name="Messing J."/>
            <person name="Sims D."/>
            <person name="Jenkins J."/>
            <person name="Shu S."/>
            <person name="Rokhsar D."/>
        </authorList>
    </citation>
    <scope>NUCLEOTIDE SEQUENCE</scope>
</reference>
<dbReference type="PANTHER" id="PTHR14374:SF0">
    <property type="entry name" value="TRAFFICKING PROTEIN PARTICLE COMPLEX SUBUNIT 11"/>
    <property type="match status" value="1"/>
</dbReference>
<dbReference type="PANTHER" id="PTHR14374">
    <property type="entry name" value="FOIE GRAS"/>
    <property type="match status" value="1"/>
</dbReference>
<dbReference type="Pfam" id="PF11817">
    <property type="entry name" value="Foie-gras_1"/>
    <property type="match status" value="1"/>
</dbReference>
<accession>A0A194YRM4</accession>
<evidence type="ECO:0000259" key="1">
    <source>
        <dbReference type="Pfam" id="PF11817"/>
    </source>
</evidence>
<dbReference type="GO" id="GO:0006895">
    <property type="term" value="P:Golgi to endosome transport"/>
    <property type="evidence" value="ECO:0007669"/>
    <property type="project" value="EnsemblPlants"/>
</dbReference>
<dbReference type="InterPro" id="IPR021773">
    <property type="entry name" value="TPC11"/>
</dbReference>
<name>A0A194YRM4_SORBI</name>
<dbReference type="Gene3D" id="1.25.40.10">
    <property type="entry name" value="Tetratricopeptide repeat domain"/>
    <property type="match status" value="1"/>
</dbReference>
<keyword evidence="3" id="KW-1185">Reference proteome</keyword>
<dbReference type="AlphaFoldDB" id="A0A194YRM4"/>
<dbReference type="Proteomes" id="UP000000768">
    <property type="component" value="Chromosome 4"/>
</dbReference>
<dbReference type="Gramene" id="OQU85519">
    <property type="protein sequence ID" value="OQU85519"/>
    <property type="gene ID" value="SORBI_3004G261600"/>
</dbReference>
<proteinExistence type="predicted"/>
<feature type="domain" description="Trafficking protein particle complex subunit 11" evidence="1">
    <location>
        <begin position="256"/>
        <end position="525"/>
    </location>
</feature>
<reference evidence="2 3" key="1">
    <citation type="journal article" date="2009" name="Nature">
        <title>The Sorghum bicolor genome and the diversification of grasses.</title>
        <authorList>
            <person name="Paterson A.H."/>
            <person name="Bowers J.E."/>
            <person name="Bruggmann R."/>
            <person name="Dubchak I."/>
            <person name="Grimwood J."/>
            <person name="Gundlach H."/>
            <person name="Haberer G."/>
            <person name="Hellsten U."/>
            <person name="Mitros T."/>
            <person name="Poliakov A."/>
            <person name="Schmutz J."/>
            <person name="Spannagl M."/>
            <person name="Tang H."/>
            <person name="Wang X."/>
            <person name="Wicker T."/>
            <person name="Bharti A.K."/>
            <person name="Chapman J."/>
            <person name="Feltus F.A."/>
            <person name="Gowik U."/>
            <person name="Grigoriev I.V."/>
            <person name="Lyons E."/>
            <person name="Maher C.A."/>
            <person name="Martis M."/>
            <person name="Narechania A."/>
            <person name="Otillar R.P."/>
            <person name="Penning B.W."/>
            <person name="Salamov A.A."/>
            <person name="Wang Y."/>
            <person name="Zhang L."/>
            <person name="Carpita N.C."/>
            <person name="Freeling M."/>
            <person name="Gingle A.R."/>
            <person name="Hash C.T."/>
            <person name="Keller B."/>
            <person name="Klein P."/>
            <person name="Kresovich S."/>
            <person name="McCann M.C."/>
            <person name="Ming R."/>
            <person name="Peterson D.G."/>
            <person name="Mehboob-ur-Rahman"/>
            <person name="Ware D."/>
            <person name="Westhoff P."/>
            <person name="Mayer K.F."/>
            <person name="Messing J."/>
            <person name="Rokhsar D.S."/>
        </authorList>
    </citation>
    <scope>NUCLEOTIDE SEQUENCE [LARGE SCALE GENOMIC DNA]</scope>
    <source>
        <strain evidence="3">cv. BTx623</strain>
    </source>
</reference>
<dbReference type="Gramene" id="KXG30884">
    <property type="protein sequence ID" value="KXG30884"/>
    <property type="gene ID" value="SORBI_3004G261600"/>
</dbReference>
<dbReference type="InParanoid" id="A0A194YRM4"/>
<gene>
    <name evidence="2" type="ORF">SORBI_3004G261600</name>
</gene>
<dbReference type="ExpressionAtlas" id="A0A194YRM4">
    <property type="expression patterns" value="baseline and differential"/>
</dbReference>
<evidence type="ECO:0000313" key="2">
    <source>
        <dbReference type="EMBL" id="KXG30884.1"/>
    </source>
</evidence>
<dbReference type="EMBL" id="CM000763">
    <property type="protein sequence ID" value="KXG30884.1"/>
    <property type="molecule type" value="Genomic_DNA"/>
</dbReference>
<dbReference type="InterPro" id="IPR011990">
    <property type="entry name" value="TPR-like_helical_dom_sf"/>
</dbReference>
<sequence>MEDYPEELRTPPVSLVSIVGCPELHPSISAALSSQQPPMNTLALPDFAKASILARSGKPRDPLAPPQPPAGILKKDWLLKHRTRVPAAVAALFRADQVSGDPAQWLQACSDLENLKSAIQGKNTKLVVVLVQAQASDELSEDVTVALRKRAEIDSKNLVVLIEHDEAEWNRSLNKLKNVFAELCAAFYKEEGRRIKARIEKRNFASVELSIRYCFKVAIYAEFRRDWPEALKFYEEGVRVLREMIGTSTRLPPTQRLVEIKAVAEQFHFKISTLLLHAGKVVEAITWFRKHIRSYERVVGTPEVAFLHWEWFSRQFLVFGELIETTSTTIPDTLSPRFGTADNALTEWEFQPAYYYQLAATYLREKRYAIECSSSMANLTTEVNGVPESVMPSVYVGQYVRLFEQGDTVSVLPLSDTEYTSYALSEAERFQDSYEIIALFRKAYESFQSLGATRMASACSGGMAIEYYAAGDFSNAKQLFDSVAGLYRQEGWTTLLWENLGYLRECSIKLNSPKDFISYSLEMAALPLFSGSGEENRENKIKSGPAGSPTISRRENIQQEVINVLERKQSSEGTDDEFNNAMEEVTRLDIDQISPLRMVLIASVAFHDQSVKPGSPLLVSVSLLSHLPSPVVVDQLEVQFNQSDCNFVIHSAQEDSPPLDSNLHDQIVQDTSSLTLFTNRWMRLTHELKSGQSGKLECLSVKATINKHLVICCHAESPASMEDFPLWKFENQVETLPTKDTALAFSGQKLIQVEEPDAQVDLVLNSAGPALVGELFTVPVTIESKGHAVHSGELKINLVDARGGGLLLSPREAEDSESHHVELLGVSTASEDKESKEEADSIRKIQYSFGVISVPTLSVGDSWSCKLEIKWHRAKSVMLYVSLGYSLGSSEEEALHRLNVHRSLQIEGQIPLLISHQFLRPFRREPLLLSGIRSLGSDDKKCSLAMNESNMLIVTARNCTDVPLCLHSMTIQPDGDGEQLCSVQQISGISSGHAVVAPSEEYKGIFSVNPRAISTNFNLGEICLNWSRESSLGEDQDRVIIMKEQLPEVSIEESPLVVGMECPPYAILGIPFTIYVKIHNSTSLLQEIKYSLVDSQNFVFSGAHNHAAFILPKSEHTVRHKLVPLGSGSQQLPKITVTSVRYSAALTPSASAATVFVYPSEPKFNLETNHSTSDEIVS</sequence>
<dbReference type="EMBL" id="CM000763">
    <property type="protein sequence ID" value="OQU85519.1"/>
    <property type="molecule type" value="Genomic_DNA"/>
</dbReference>
<dbReference type="GO" id="GO:0005829">
    <property type="term" value="C:cytosol"/>
    <property type="evidence" value="ECO:0007669"/>
    <property type="project" value="EnsemblPlants"/>
</dbReference>
<protein>
    <recommendedName>
        <fullName evidence="1">Trafficking protein particle complex subunit 11 domain-containing protein</fullName>
    </recommendedName>
</protein>
<dbReference type="eggNOG" id="KOG4386">
    <property type="taxonomic scope" value="Eukaryota"/>
</dbReference>
<reference evidence="3" key="3">
    <citation type="journal article" date="2018" name="Plant J.">
        <title>The Sorghum bicolor reference genome: improved assembly, gene annotations, a transcriptome atlas, and signatures of genome organization.</title>
        <authorList>
            <person name="McCormick R.F."/>
            <person name="Truong S.K."/>
            <person name="Sreedasyam A."/>
            <person name="Jenkins J."/>
            <person name="Shu S."/>
            <person name="Sims D."/>
            <person name="Kennedy M."/>
            <person name="Amirebrahimi M."/>
            <person name="Weers B.D."/>
            <person name="McKinley B."/>
            <person name="Mattison A."/>
            <person name="Morishige D.T."/>
            <person name="Grimwood J."/>
            <person name="Schmutz J."/>
            <person name="Mullet J.E."/>
        </authorList>
    </citation>
    <scope>NUCLEOTIDE SEQUENCE [LARGE SCALE GENOMIC DNA]</scope>
    <source>
        <strain evidence="3">cv. BTx623</strain>
    </source>
</reference>
<evidence type="ECO:0000313" key="3">
    <source>
        <dbReference type="Proteomes" id="UP000000768"/>
    </source>
</evidence>